<dbReference type="InterPro" id="IPR020846">
    <property type="entry name" value="MFS_dom"/>
</dbReference>
<evidence type="ECO:0000256" key="4">
    <source>
        <dbReference type="ARBA" id="ARBA00023136"/>
    </source>
</evidence>
<dbReference type="GO" id="GO:0046943">
    <property type="term" value="F:carboxylic acid transmembrane transporter activity"/>
    <property type="evidence" value="ECO:0007669"/>
    <property type="project" value="TreeGrafter"/>
</dbReference>
<keyword evidence="3 6" id="KW-1133">Transmembrane helix</keyword>
<keyword evidence="4 6" id="KW-0472">Membrane</keyword>
<dbReference type="AlphaFoldDB" id="A0A7Z0DA53"/>
<name>A0A7Z0DA53_9ACTN</name>
<accession>A0A7Z0DA53</accession>
<feature type="transmembrane region" description="Helical" evidence="6">
    <location>
        <begin position="175"/>
        <end position="193"/>
    </location>
</feature>
<feature type="transmembrane region" description="Helical" evidence="6">
    <location>
        <begin position="277"/>
        <end position="299"/>
    </location>
</feature>
<dbReference type="Pfam" id="PF07690">
    <property type="entry name" value="MFS_1"/>
    <property type="match status" value="2"/>
</dbReference>
<protein>
    <submittedName>
        <fullName evidence="8">AAHS family benzoate transporter-like MFS transporter</fullName>
    </submittedName>
</protein>
<feature type="transmembrane region" description="Helical" evidence="6">
    <location>
        <begin position="146"/>
        <end position="169"/>
    </location>
</feature>
<evidence type="ECO:0000259" key="7">
    <source>
        <dbReference type="PROSITE" id="PS50850"/>
    </source>
</evidence>
<feature type="transmembrane region" description="Helical" evidence="6">
    <location>
        <begin position="370"/>
        <end position="389"/>
    </location>
</feature>
<feature type="domain" description="Major facilitator superfamily (MFS) profile" evidence="7">
    <location>
        <begin position="21"/>
        <end position="425"/>
    </location>
</feature>
<feature type="transmembrane region" description="Helical" evidence="6">
    <location>
        <begin position="87"/>
        <end position="107"/>
    </location>
</feature>
<evidence type="ECO:0000313" key="8">
    <source>
        <dbReference type="EMBL" id="NYI71785.1"/>
    </source>
</evidence>
<dbReference type="PANTHER" id="PTHR23508">
    <property type="entry name" value="CARBOXYLIC ACID TRANSPORTER PROTEIN HOMOLOG"/>
    <property type="match status" value="1"/>
</dbReference>
<dbReference type="CDD" id="cd17365">
    <property type="entry name" value="MFS_PcaK_like"/>
    <property type="match status" value="1"/>
</dbReference>
<keyword evidence="2 6" id="KW-0812">Transmembrane</keyword>
<dbReference type="GO" id="GO:0005886">
    <property type="term" value="C:plasma membrane"/>
    <property type="evidence" value="ECO:0007669"/>
    <property type="project" value="UniProtKB-SubCell"/>
</dbReference>
<feature type="transmembrane region" description="Helical" evidence="6">
    <location>
        <begin position="52"/>
        <end position="75"/>
    </location>
</feature>
<comment type="subcellular location">
    <subcellularLocation>
        <location evidence="1">Cell membrane</location>
        <topology evidence="1">Multi-pass membrane protein</topology>
    </subcellularLocation>
</comment>
<dbReference type="InterPro" id="IPR005829">
    <property type="entry name" value="Sugar_transporter_CS"/>
</dbReference>
<feature type="transmembrane region" description="Helical" evidence="6">
    <location>
        <begin position="311"/>
        <end position="328"/>
    </location>
</feature>
<feature type="transmembrane region" description="Helical" evidence="6">
    <location>
        <begin position="248"/>
        <end position="265"/>
    </location>
</feature>
<feature type="transmembrane region" description="Helical" evidence="6">
    <location>
        <begin position="401"/>
        <end position="422"/>
    </location>
</feature>
<evidence type="ECO:0000256" key="6">
    <source>
        <dbReference type="SAM" id="Phobius"/>
    </source>
</evidence>
<dbReference type="PROSITE" id="PS50850">
    <property type="entry name" value="MFS"/>
    <property type="match status" value="1"/>
</dbReference>
<dbReference type="PANTHER" id="PTHR23508:SF10">
    <property type="entry name" value="CARBOXYLIC ACID TRANSPORTER PROTEIN HOMOLOG"/>
    <property type="match status" value="1"/>
</dbReference>
<comment type="caution">
    <text evidence="8">The sequence shown here is derived from an EMBL/GenBank/DDBJ whole genome shotgun (WGS) entry which is preliminary data.</text>
</comment>
<evidence type="ECO:0000313" key="9">
    <source>
        <dbReference type="Proteomes" id="UP000527616"/>
    </source>
</evidence>
<dbReference type="EMBL" id="JACBZS010000001">
    <property type="protein sequence ID" value="NYI71785.1"/>
    <property type="molecule type" value="Genomic_DNA"/>
</dbReference>
<feature type="transmembrane region" description="Helical" evidence="6">
    <location>
        <begin position="113"/>
        <end position="134"/>
    </location>
</feature>
<feature type="transmembrane region" description="Helical" evidence="6">
    <location>
        <begin position="334"/>
        <end position="358"/>
    </location>
</feature>
<proteinExistence type="predicted"/>
<dbReference type="InterPro" id="IPR036259">
    <property type="entry name" value="MFS_trans_sf"/>
</dbReference>
<feature type="region of interest" description="Disordered" evidence="5">
    <location>
        <begin position="427"/>
        <end position="446"/>
    </location>
</feature>
<dbReference type="InterPro" id="IPR011701">
    <property type="entry name" value="MFS"/>
</dbReference>
<gene>
    <name evidence="8" type="ORF">GGQ54_002345</name>
</gene>
<feature type="transmembrane region" description="Helical" evidence="6">
    <location>
        <begin position="19"/>
        <end position="40"/>
    </location>
</feature>
<organism evidence="8 9">
    <name type="scientific">Naumannella cuiyingiana</name>
    <dbReference type="NCBI Taxonomy" id="1347891"/>
    <lineage>
        <taxon>Bacteria</taxon>
        <taxon>Bacillati</taxon>
        <taxon>Actinomycetota</taxon>
        <taxon>Actinomycetes</taxon>
        <taxon>Propionibacteriales</taxon>
        <taxon>Propionibacteriaceae</taxon>
        <taxon>Naumannella</taxon>
    </lineage>
</organism>
<evidence type="ECO:0000256" key="3">
    <source>
        <dbReference type="ARBA" id="ARBA00022989"/>
    </source>
</evidence>
<sequence length="446" mass="46631">MTVPTPTDQSRERVHPLRWLTVALCAFAIVFDGYDLVVYGTTVGALREEWGISAGLAGLIGSLSLVGMLIGALAVGTLTDLWGRRRTMIACVVLFSVAMPLCALATGPEAFGALRFIAGLGLGGVMPIASALVTEYAPAQHRNVTYVTMQSGYAVGGMLAAGLAIAIVPTLGWRAMYLIGGLPILIFLPLALAKLPESLDFLVSHDRREAAARLAARLGMEVPEPTPSAERRGAVGTLFSRGYLAPTLLFWAMSFCALLTIYGFSTWLPDIMRRQGFALGSALSLLLTFNLGSIIGSVLGGVAADRRGSRPVIAVGFAAGAIAAMALSAGPEMIILYLLCALGGFGTIGVQNLINPYVTRFYPPHARATGVGWALGIGRLGAICGPILGGLLLDTGLGPQWSFYLFAVASATGLLATLALYATRPRRAAPTPTDDTPLATTEGPRP</sequence>
<evidence type="ECO:0000256" key="5">
    <source>
        <dbReference type="SAM" id="MobiDB-lite"/>
    </source>
</evidence>
<dbReference type="SUPFAM" id="SSF103473">
    <property type="entry name" value="MFS general substrate transporter"/>
    <property type="match status" value="1"/>
</dbReference>
<reference evidence="8 9" key="1">
    <citation type="submission" date="2020-07" db="EMBL/GenBank/DDBJ databases">
        <title>Sequencing the genomes of 1000 actinobacteria strains.</title>
        <authorList>
            <person name="Klenk H.-P."/>
        </authorList>
    </citation>
    <scope>NUCLEOTIDE SEQUENCE [LARGE SCALE GENOMIC DNA]</scope>
    <source>
        <strain evidence="8 9">DSM 103164</strain>
    </source>
</reference>
<dbReference type="Proteomes" id="UP000527616">
    <property type="component" value="Unassembled WGS sequence"/>
</dbReference>
<evidence type="ECO:0000256" key="1">
    <source>
        <dbReference type="ARBA" id="ARBA00004651"/>
    </source>
</evidence>
<dbReference type="PROSITE" id="PS00217">
    <property type="entry name" value="SUGAR_TRANSPORT_2"/>
    <property type="match status" value="1"/>
</dbReference>
<dbReference type="RefSeq" id="WP_179445565.1">
    <property type="nucleotide sequence ID" value="NZ_JACBZS010000001.1"/>
</dbReference>
<keyword evidence="9" id="KW-1185">Reference proteome</keyword>
<dbReference type="Gene3D" id="1.20.1250.20">
    <property type="entry name" value="MFS general substrate transporter like domains"/>
    <property type="match status" value="1"/>
</dbReference>
<evidence type="ECO:0000256" key="2">
    <source>
        <dbReference type="ARBA" id="ARBA00022692"/>
    </source>
</evidence>